<evidence type="ECO:0000313" key="4">
    <source>
        <dbReference type="EMBL" id="QMV75850.1"/>
    </source>
</evidence>
<dbReference type="SUPFAM" id="SSF53850">
    <property type="entry name" value="Periplasmic binding protein-like II"/>
    <property type="match status" value="1"/>
</dbReference>
<feature type="domain" description="Solute-binding protein family 3/N-terminal" evidence="3">
    <location>
        <begin position="34"/>
        <end position="258"/>
    </location>
</feature>
<dbReference type="InterPro" id="IPR001638">
    <property type="entry name" value="Solute-binding_3/MltF_N"/>
</dbReference>
<dbReference type="Gene3D" id="3.40.190.10">
    <property type="entry name" value="Periplasmic binding protein-like II"/>
    <property type="match status" value="2"/>
</dbReference>
<dbReference type="KEGG" id="cpis:HS961_19345"/>
<protein>
    <submittedName>
        <fullName evidence="4">Transporter substrate-binding domain-containing protein</fullName>
    </submittedName>
</protein>
<dbReference type="AlphaFoldDB" id="A0A7G5EPC5"/>
<name>A0A7G5EPC5_9BURK</name>
<dbReference type="SMART" id="SM00062">
    <property type="entry name" value="PBPb"/>
    <property type="match status" value="1"/>
</dbReference>
<evidence type="ECO:0000256" key="2">
    <source>
        <dbReference type="SAM" id="SignalP"/>
    </source>
</evidence>
<dbReference type="Pfam" id="PF00497">
    <property type="entry name" value="SBP_bac_3"/>
    <property type="match status" value="1"/>
</dbReference>
<feature type="chain" id="PRO_5028834694" evidence="2">
    <location>
        <begin position="20"/>
        <end position="272"/>
    </location>
</feature>
<dbReference type="PANTHER" id="PTHR35936">
    <property type="entry name" value="MEMBRANE-BOUND LYTIC MUREIN TRANSGLYCOSYLASE F"/>
    <property type="match status" value="1"/>
</dbReference>
<gene>
    <name evidence="4" type="ORF">HS961_19345</name>
</gene>
<evidence type="ECO:0000259" key="3">
    <source>
        <dbReference type="SMART" id="SM00062"/>
    </source>
</evidence>
<evidence type="ECO:0000313" key="5">
    <source>
        <dbReference type="Proteomes" id="UP000515240"/>
    </source>
</evidence>
<evidence type="ECO:0000256" key="1">
    <source>
        <dbReference type="ARBA" id="ARBA00022729"/>
    </source>
</evidence>
<sequence length="272" mass="29207">MGAAALVVAGVSVTGAALAQSGESTMDRVKRTKELRVGAVAGAIPYFNKDLVSQKWEGFGPDFGESLAKKLGVNVKFVETTWGNAVLDLQANKIDLMFAMAPTPQRMEVVNFSKPLLNNTFTAVCKKGHAPVQTWEQLNTPDAKVVVDIGSNQDQFATRALPKASISRLESSGAATMSVQTGRSDCQVLVVLLSQPLIAKRPDVGAVYVPTPVETANTNVGLRKESNKDFENAVNAWLDESRAKGEIQAVVLKNMEKLAGVKAESFPKEVKF</sequence>
<dbReference type="PANTHER" id="PTHR35936:SF17">
    <property type="entry name" value="ARGININE-BINDING EXTRACELLULAR PROTEIN ARTP"/>
    <property type="match status" value="1"/>
</dbReference>
<organism evidence="4 5">
    <name type="scientific">Comamonas piscis</name>
    <dbReference type="NCBI Taxonomy" id="1562974"/>
    <lineage>
        <taxon>Bacteria</taxon>
        <taxon>Pseudomonadati</taxon>
        <taxon>Pseudomonadota</taxon>
        <taxon>Betaproteobacteria</taxon>
        <taxon>Burkholderiales</taxon>
        <taxon>Comamonadaceae</taxon>
        <taxon>Comamonas</taxon>
    </lineage>
</organism>
<dbReference type="EMBL" id="CP058554">
    <property type="protein sequence ID" value="QMV75850.1"/>
    <property type="molecule type" value="Genomic_DNA"/>
</dbReference>
<proteinExistence type="predicted"/>
<feature type="signal peptide" evidence="2">
    <location>
        <begin position="1"/>
        <end position="19"/>
    </location>
</feature>
<keyword evidence="1 2" id="KW-0732">Signal</keyword>
<dbReference type="Proteomes" id="UP000515240">
    <property type="component" value="Chromosome"/>
</dbReference>
<accession>A0A7G5EPC5</accession>
<keyword evidence="5" id="KW-1185">Reference proteome</keyword>
<reference evidence="4 5" key="1">
    <citation type="journal article" date="2020" name="G3 (Bethesda)">
        <title>CeMbio - The Caenorhabditis elegans Microbiome Resource.</title>
        <authorList>
            <person name="Dirksen P."/>
            <person name="Assie A."/>
            <person name="Zimmermann J."/>
            <person name="Zhang F."/>
            <person name="Tietje A.M."/>
            <person name="Marsh S.A."/>
            <person name="Felix M.A."/>
            <person name="Shapira M."/>
            <person name="Kaleta C."/>
            <person name="Schulenburg H."/>
            <person name="Samuel B."/>
        </authorList>
    </citation>
    <scope>NUCLEOTIDE SEQUENCE [LARGE SCALE GENOMIC DNA]</scope>
    <source>
        <strain evidence="4 5">BIGb0172</strain>
    </source>
</reference>